<gene>
    <name evidence="2" type="ORF">QRB35_21930</name>
</gene>
<sequence>MGAIEPIDLPETGLIIGTNFPTQDETAYMREAKRQRVAAEHAAGAGAVAQNSAAYTGQGFRGQAGRSLASELSGHQQALFADQVRHGNVASWLELGAQNIIQTKKTMNEVSSDYHRAYEEVWQRAQAEAWPQHLLSNAKGELVAESQDKVRAARAVFEDRHRDVSRGVSNGDDPGANRHSVAGDDSAGHFPAEDNHIRMAGFDPKQIPEGPASQYFDPDHPFVGDERFGHWAKFVPPPYTGDSPPPPTPKHIPFPDGMPAKAGGPSGFYTPGKTWVTDDQAPYGSLAEEYKFRISGQDFTSFTRTATVDGHPELQQWVANTYEAQKITQVNLNGDAWAKADPNELEGTLGGVTTGGVSGAGGVPSFGDWKPITPAQMSVLSSANPTVTYYIPDGCDGQFTFKAGSPVAGAAPGPVIPRMTAGP</sequence>
<reference evidence="2" key="1">
    <citation type="submission" date="2023-06" db="EMBL/GenBank/DDBJ databases">
        <title>Itaconate inhibition of nontuberculous mycobacteria.</title>
        <authorList>
            <person name="Breen P."/>
            <person name="Zimbric M."/>
            <person name="Caverly L."/>
        </authorList>
    </citation>
    <scope>NUCLEOTIDE SEQUENCE</scope>
    <source>
        <strain evidence="2">FLAC1071</strain>
    </source>
</reference>
<evidence type="ECO:0000313" key="3">
    <source>
        <dbReference type="Proteomes" id="UP001529272"/>
    </source>
</evidence>
<comment type="caution">
    <text evidence="2">The sequence shown here is derived from an EMBL/GenBank/DDBJ whole genome shotgun (WGS) entry which is preliminary data.</text>
</comment>
<reference evidence="2" key="2">
    <citation type="submission" date="2023-06" db="EMBL/GenBank/DDBJ databases">
        <authorList>
            <person name="Spilker T."/>
        </authorList>
    </citation>
    <scope>NUCLEOTIDE SEQUENCE</scope>
    <source>
        <strain evidence="2">FLAC1071</strain>
    </source>
</reference>
<dbReference type="RefSeq" id="WP_142383116.1">
    <property type="nucleotide sequence ID" value="NZ_CP012886.2"/>
</dbReference>
<evidence type="ECO:0008006" key="4">
    <source>
        <dbReference type="Google" id="ProtNLM"/>
    </source>
</evidence>
<proteinExistence type="predicted"/>
<organism evidence="2 3">
    <name type="scientific">Mycobacterium intracellulare subsp. chimaera</name>
    <dbReference type="NCBI Taxonomy" id="222805"/>
    <lineage>
        <taxon>Bacteria</taxon>
        <taxon>Bacillati</taxon>
        <taxon>Actinomycetota</taxon>
        <taxon>Actinomycetes</taxon>
        <taxon>Mycobacteriales</taxon>
        <taxon>Mycobacteriaceae</taxon>
        <taxon>Mycobacterium</taxon>
        <taxon>Mycobacterium avium complex (MAC)</taxon>
    </lineage>
</organism>
<dbReference type="Proteomes" id="UP001529272">
    <property type="component" value="Unassembled WGS sequence"/>
</dbReference>
<evidence type="ECO:0000256" key="1">
    <source>
        <dbReference type="SAM" id="MobiDB-lite"/>
    </source>
</evidence>
<dbReference type="EMBL" id="JASZZX010000025">
    <property type="protein sequence ID" value="MDM3928673.1"/>
    <property type="molecule type" value="Genomic_DNA"/>
</dbReference>
<feature type="region of interest" description="Disordered" evidence="1">
    <location>
        <begin position="164"/>
        <end position="192"/>
    </location>
</feature>
<name>A0ABT7P6G9_MYCIT</name>
<protein>
    <recommendedName>
        <fullName evidence="4">PPE family domain-containing protein</fullName>
    </recommendedName>
</protein>
<evidence type="ECO:0000313" key="2">
    <source>
        <dbReference type="EMBL" id="MDM3928673.1"/>
    </source>
</evidence>
<accession>A0ABT7P6G9</accession>
<keyword evidence="3" id="KW-1185">Reference proteome</keyword>